<dbReference type="EMBL" id="JBHTOG010000039">
    <property type="protein sequence ID" value="MFD1432603.1"/>
    <property type="molecule type" value="Genomic_DNA"/>
</dbReference>
<proteinExistence type="predicted"/>
<evidence type="ECO:0000313" key="2">
    <source>
        <dbReference type="Proteomes" id="UP001597192"/>
    </source>
</evidence>
<organism evidence="1 2">
    <name type="scientific">Lacticaseibacillus yichunensis</name>
    <dbReference type="NCBI Taxonomy" id="2486015"/>
    <lineage>
        <taxon>Bacteria</taxon>
        <taxon>Bacillati</taxon>
        <taxon>Bacillota</taxon>
        <taxon>Bacilli</taxon>
        <taxon>Lactobacillales</taxon>
        <taxon>Lactobacillaceae</taxon>
        <taxon>Lacticaseibacillus</taxon>
    </lineage>
</organism>
<dbReference type="InterPro" id="IPR036170">
    <property type="entry name" value="YezG-like_sf"/>
</dbReference>
<name>A0ABW4CRP0_9LACO</name>
<dbReference type="RefSeq" id="WP_125696189.1">
    <property type="nucleotide sequence ID" value="NZ_JBHTOG010000039.1"/>
</dbReference>
<keyword evidence="2" id="KW-1185">Reference proteome</keyword>
<dbReference type="Proteomes" id="UP001597192">
    <property type="component" value="Unassembled WGS sequence"/>
</dbReference>
<sequence>MDETAMTTATAQMMKTATDVIPVGWHDVVLGANISADEQVVLFFFYTAANDPTRYLRGISLPWDYGGDKKLFDAAMAKLREQALALQKQVVAAGDPAFHELVLHAVYQADMKTTLGYVDWAAANFSPDDQMMYFQATYLGTAFSGWGANHKLKKMAKLASKGAGEQ</sequence>
<reference evidence="2" key="1">
    <citation type="journal article" date="2019" name="Int. J. Syst. Evol. Microbiol.">
        <title>The Global Catalogue of Microorganisms (GCM) 10K type strain sequencing project: providing services to taxonomists for standard genome sequencing and annotation.</title>
        <authorList>
            <consortium name="The Broad Institute Genomics Platform"/>
            <consortium name="The Broad Institute Genome Sequencing Center for Infectious Disease"/>
            <person name="Wu L."/>
            <person name="Ma J."/>
        </authorList>
    </citation>
    <scope>NUCLEOTIDE SEQUENCE [LARGE SCALE GENOMIC DNA]</scope>
    <source>
        <strain evidence="2">CCM 8947</strain>
    </source>
</reference>
<dbReference type="Gene3D" id="3.30.500.20">
    <property type="entry name" value="BH3703-like domains"/>
    <property type="match status" value="1"/>
</dbReference>
<protein>
    <submittedName>
        <fullName evidence="1">Immunity protein YezG family protein</fullName>
    </submittedName>
</protein>
<accession>A0ABW4CRP0</accession>
<dbReference type="Pfam" id="PF04634">
    <property type="entry name" value="YezG-like"/>
    <property type="match status" value="1"/>
</dbReference>
<dbReference type="SUPFAM" id="SSF160424">
    <property type="entry name" value="BH3703-like"/>
    <property type="match status" value="1"/>
</dbReference>
<gene>
    <name evidence="1" type="ORF">ACFQ47_07900</name>
</gene>
<evidence type="ECO:0000313" key="1">
    <source>
        <dbReference type="EMBL" id="MFD1432603.1"/>
    </source>
</evidence>
<dbReference type="InterPro" id="IPR006728">
    <property type="entry name" value="YezG-like"/>
</dbReference>
<comment type="caution">
    <text evidence="1">The sequence shown here is derived from an EMBL/GenBank/DDBJ whole genome shotgun (WGS) entry which is preliminary data.</text>
</comment>